<dbReference type="InterPro" id="IPR005269">
    <property type="entry name" value="LOG"/>
</dbReference>
<keyword evidence="3" id="KW-0203">Cytokinin biosynthesis</keyword>
<proteinExistence type="inferred from homology"/>
<dbReference type="SUPFAM" id="SSF102405">
    <property type="entry name" value="MCP/YpsA-like"/>
    <property type="match status" value="1"/>
</dbReference>
<dbReference type="GO" id="GO:0005829">
    <property type="term" value="C:cytosol"/>
    <property type="evidence" value="ECO:0007669"/>
    <property type="project" value="TreeGrafter"/>
</dbReference>
<dbReference type="OrthoDB" id="9801098at2"/>
<evidence type="ECO:0000313" key="4">
    <source>
        <dbReference type="EMBL" id="QDY98888.1"/>
    </source>
</evidence>
<organism evidence="4 5">
    <name type="scientific">Nitratireductor mangrovi</name>
    <dbReference type="NCBI Taxonomy" id="2599600"/>
    <lineage>
        <taxon>Bacteria</taxon>
        <taxon>Pseudomonadati</taxon>
        <taxon>Pseudomonadota</taxon>
        <taxon>Alphaproteobacteria</taxon>
        <taxon>Hyphomicrobiales</taxon>
        <taxon>Phyllobacteriaceae</taxon>
        <taxon>Nitratireductor</taxon>
    </lineage>
</organism>
<dbReference type="GO" id="GO:0009691">
    <property type="term" value="P:cytokinin biosynthetic process"/>
    <property type="evidence" value="ECO:0007669"/>
    <property type="project" value="UniProtKB-UniRule"/>
</dbReference>
<gene>
    <name evidence="4" type="ORF">FQ775_00010</name>
</gene>
<evidence type="ECO:0000256" key="3">
    <source>
        <dbReference type="RuleBase" id="RU363015"/>
    </source>
</evidence>
<dbReference type="Gene3D" id="3.40.50.450">
    <property type="match status" value="1"/>
</dbReference>
<protein>
    <recommendedName>
        <fullName evidence="3">Cytokinin riboside 5'-monophosphate phosphoribohydrolase</fullName>
        <ecNumber evidence="3">3.2.2.n1</ecNumber>
    </recommendedName>
</protein>
<evidence type="ECO:0000313" key="5">
    <source>
        <dbReference type="Proteomes" id="UP000321389"/>
    </source>
</evidence>
<comment type="catalytic activity">
    <reaction evidence="1">
        <text>AMP + H2O = D-ribose 5-phosphate + adenine</text>
        <dbReference type="Rhea" id="RHEA:20129"/>
        <dbReference type="ChEBI" id="CHEBI:15377"/>
        <dbReference type="ChEBI" id="CHEBI:16708"/>
        <dbReference type="ChEBI" id="CHEBI:78346"/>
        <dbReference type="ChEBI" id="CHEBI:456215"/>
        <dbReference type="EC" id="3.2.2.4"/>
    </reaction>
</comment>
<sequence>MSDIHSICVYCGSSPGKSPLHVEAGRRLGNAIADAGLRLVYGGGARGIMGAVATGAMEAGGKVTGIIPEFLMNKEATEDALAQLDELVTTEDMHQRKHIMFEKSDAFVALPGGIGTLEEIVEIMTWAQLGRHSKPIVFANLDGFWDPMVSLLDHMKAQGFIHSAANVRPLVLDDVDDVVPAILNTRQGKHPEGSQAVIERM</sequence>
<dbReference type="Pfam" id="PF03641">
    <property type="entry name" value="Lysine_decarbox"/>
    <property type="match status" value="1"/>
</dbReference>
<dbReference type="GO" id="GO:0008714">
    <property type="term" value="F:AMP nucleosidase activity"/>
    <property type="evidence" value="ECO:0007669"/>
    <property type="project" value="UniProtKB-EC"/>
</dbReference>
<dbReference type="EMBL" id="CP042301">
    <property type="protein sequence ID" value="QDY98888.1"/>
    <property type="molecule type" value="Genomic_DNA"/>
</dbReference>
<comment type="similarity">
    <text evidence="2 3">Belongs to the LOG family.</text>
</comment>
<dbReference type="EC" id="3.2.2.n1" evidence="3"/>
<evidence type="ECO:0000256" key="2">
    <source>
        <dbReference type="ARBA" id="ARBA00006763"/>
    </source>
</evidence>
<dbReference type="PANTHER" id="PTHR31223">
    <property type="entry name" value="LOG FAMILY PROTEIN YJL055W"/>
    <property type="match status" value="1"/>
</dbReference>
<dbReference type="NCBIfam" id="TIGR00730">
    <property type="entry name" value="Rossman fold protein, TIGR00730 family"/>
    <property type="match status" value="1"/>
</dbReference>
<dbReference type="AlphaFoldDB" id="A0A5B8KTG3"/>
<keyword evidence="3" id="KW-0378">Hydrolase</keyword>
<dbReference type="PANTHER" id="PTHR31223:SF70">
    <property type="entry name" value="LOG FAMILY PROTEIN YJL055W"/>
    <property type="match status" value="1"/>
</dbReference>
<dbReference type="Proteomes" id="UP000321389">
    <property type="component" value="Chromosome"/>
</dbReference>
<dbReference type="InterPro" id="IPR031100">
    <property type="entry name" value="LOG_fam"/>
</dbReference>
<accession>A0A5B8KTG3</accession>
<evidence type="ECO:0000256" key="1">
    <source>
        <dbReference type="ARBA" id="ARBA00000274"/>
    </source>
</evidence>
<dbReference type="KEGG" id="niy:FQ775_00010"/>
<reference evidence="4" key="1">
    <citation type="submission" date="2020-04" db="EMBL/GenBank/DDBJ databases">
        <title>Nitratireductor sp. nov. isolated from mangrove soil.</title>
        <authorList>
            <person name="Ye Y."/>
        </authorList>
    </citation>
    <scope>NUCLEOTIDE SEQUENCE</scope>
    <source>
        <strain evidence="4">SY7</strain>
    </source>
</reference>
<dbReference type="RefSeq" id="WP_146297378.1">
    <property type="nucleotide sequence ID" value="NZ_CP042301.2"/>
</dbReference>
<name>A0A5B8KTG3_9HYPH</name>
<keyword evidence="5" id="KW-1185">Reference proteome</keyword>